<accession>A0AC61Y5G4</accession>
<proteinExistence type="predicted"/>
<gene>
    <name evidence="1" type="ORF">FVB9532_01000</name>
</gene>
<comment type="caution">
    <text evidence="1">The sequence shown here is derived from an EMBL/GenBank/DDBJ whole genome shotgun (WGS) entry which is preliminary data.</text>
</comment>
<evidence type="ECO:0000313" key="2">
    <source>
        <dbReference type="Proteomes" id="UP000356253"/>
    </source>
</evidence>
<organism evidence="1 2">
    <name type="scientific">Mesonia oceanica</name>
    <dbReference type="NCBI Taxonomy" id="2687242"/>
    <lineage>
        <taxon>Bacteria</taxon>
        <taxon>Pseudomonadati</taxon>
        <taxon>Bacteroidota</taxon>
        <taxon>Flavobacteriia</taxon>
        <taxon>Flavobacteriales</taxon>
        <taxon>Flavobacteriaceae</taxon>
        <taxon>Mesonia</taxon>
    </lineage>
</organism>
<sequence>MIKEKLQRAIRRSEKAYKAYQEQQFYFQALRIYRANRKLYGLLEDYLLVCEEREQDEVCEYLFHLEDWMNQFKEHEEKNKNYTTSFIFKRWEGAVAFPKQFVEKLKK</sequence>
<name>A0AC61Y5G4_9FLAO</name>
<dbReference type="EMBL" id="CABVMM010000003">
    <property type="protein sequence ID" value="VVU99743.1"/>
    <property type="molecule type" value="Genomic_DNA"/>
</dbReference>
<protein>
    <submittedName>
        <fullName evidence="1">Uncharacterized protein</fullName>
    </submittedName>
</protein>
<dbReference type="Proteomes" id="UP000356253">
    <property type="component" value="Unassembled WGS sequence"/>
</dbReference>
<reference evidence="1" key="1">
    <citation type="submission" date="2019-09" db="EMBL/GenBank/DDBJ databases">
        <authorList>
            <person name="Rodrigo-Torres L."/>
            <person name="Arahal R. D."/>
            <person name="Lucena T."/>
        </authorList>
    </citation>
    <scope>NUCLEOTIDE SEQUENCE</scope>
    <source>
        <strain evidence="1">ISS653</strain>
    </source>
</reference>
<evidence type="ECO:0000313" key="1">
    <source>
        <dbReference type="EMBL" id="VVU99743.1"/>
    </source>
</evidence>
<keyword evidence="2" id="KW-1185">Reference proteome</keyword>